<comment type="function">
    <text evidence="14 19">Joins adenosylcobinamide-GDP and alpha-ribazole to generate adenosylcobalamin (Ado-cobalamin). Also synthesizes adenosylcobalamin 5'-phosphate from adenosylcobinamide-GDP and alpha-ribazole 5'-phosphate.</text>
</comment>
<protein>
    <recommendedName>
        <fullName evidence="6 19">Adenosylcobinamide-GDP ribazoletransferase</fullName>
        <ecNumber evidence="5 19">2.7.8.26</ecNumber>
    </recommendedName>
    <alternativeName>
        <fullName evidence="16 19">Cobalamin synthase</fullName>
    </alternativeName>
    <alternativeName>
        <fullName evidence="15 19">Cobalamin-5'-phosphate synthase</fullName>
    </alternativeName>
</protein>
<evidence type="ECO:0000256" key="1">
    <source>
        <dbReference type="ARBA" id="ARBA00001946"/>
    </source>
</evidence>
<dbReference type="GO" id="GO:0009236">
    <property type="term" value="P:cobalamin biosynthetic process"/>
    <property type="evidence" value="ECO:0007669"/>
    <property type="project" value="UniProtKB-UniRule"/>
</dbReference>
<evidence type="ECO:0000256" key="18">
    <source>
        <dbReference type="ARBA" id="ARBA00049504"/>
    </source>
</evidence>
<dbReference type="UniPathway" id="UPA00148">
    <property type="reaction ID" value="UER00238"/>
</dbReference>
<dbReference type="Pfam" id="PF02654">
    <property type="entry name" value="CobS"/>
    <property type="match status" value="1"/>
</dbReference>
<dbReference type="GO" id="GO:0005886">
    <property type="term" value="C:plasma membrane"/>
    <property type="evidence" value="ECO:0007669"/>
    <property type="project" value="UniProtKB-SubCell"/>
</dbReference>
<evidence type="ECO:0000256" key="10">
    <source>
        <dbReference type="ARBA" id="ARBA00022692"/>
    </source>
</evidence>
<comment type="cofactor">
    <cofactor evidence="1 19">
        <name>Mg(2+)</name>
        <dbReference type="ChEBI" id="CHEBI:18420"/>
    </cofactor>
</comment>
<sequence>MHSRLDELRLAVMFLTRLPVGTLTDPPPLSRAAWAFPLVGLIPGLAGWLALSLTGGVLGGMLAVLAMVLITGALHHDGLADFADGIWGGRDKARVLEIMRDSRTGSYGVLALILFTTLPALAMAEVGASLPAFLFAGVSSRLAMLVAMTRMPPARTDGLGEDAGGRANLLWGAIIVAFLGLWTGAAAIPAALIAAAVAFGLARLALKRIGGQTGDVLGAIQLTSEAAIWVTLAALSG</sequence>
<evidence type="ECO:0000256" key="16">
    <source>
        <dbReference type="ARBA" id="ARBA00032853"/>
    </source>
</evidence>
<feature type="transmembrane region" description="Helical" evidence="19">
    <location>
        <begin position="169"/>
        <end position="202"/>
    </location>
</feature>
<comment type="similarity">
    <text evidence="4 19">Belongs to the CobS family.</text>
</comment>
<comment type="subcellular location">
    <subcellularLocation>
        <location evidence="2 19">Cell membrane</location>
        <topology evidence="2 19">Multi-pass membrane protein</topology>
    </subcellularLocation>
</comment>
<dbReference type="Proteomes" id="UP000318590">
    <property type="component" value="Unassembled WGS sequence"/>
</dbReference>
<keyword evidence="7 19" id="KW-1003">Cell membrane</keyword>
<dbReference type="GO" id="GO:0008818">
    <property type="term" value="F:cobalamin 5'-phosphate synthase activity"/>
    <property type="evidence" value="ECO:0007669"/>
    <property type="project" value="UniProtKB-UniRule"/>
</dbReference>
<proteinExistence type="inferred from homology"/>
<keyword evidence="21" id="KW-1185">Reference proteome</keyword>
<name>A0A547Q8I7_9RHOB</name>
<dbReference type="GO" id="GO:0051073">
    <property type="term" value="F:adenosylcobinamide-GDP ribazoletransferase activity"/>
    <property type="evidence" value="ECO:0007669"/>
    <property type="project" value="UniProtKB-UniRule"/>
</dbReference>
<comment type="catalytic activity">
    <reaction evidence="17 19">
        <text>alpha-ribazole + adenosylcob(III)inamide-GDP = adenosylcob(III)alamin + GMP + H(+)</text>
        <dbReference type="Rhea" id="RHEA:16049"/>
        <dbReference type="ChEBI" id="CHEBI:10329"/>
        <dbReference type="ChEBI" id="CHEBI:15378"/>
        <dbReference type="ChEBI" id="CHEBI:18408"/>
        <dbReference type="ChEBI" id="CHEBI:58115"/>
        <dbReference type="ChEBI" id="CHEBI:60487"/>
        <dbReference type="EC" id="2.7.8.26"/>
    </reaction>
</comment>
<feature type="transmembrane region" description="Helical" evidence="19">
    <location>
        <begin position="105"/>
        <end position="123"/>
    </location>
</feature>
<accession>A0A547Q8I7</accession>
<keyword evidence="10 19" id="KW-0812">Transmembrane</keyword>
<dbReference type="NCBIfam" id="TIGR00317">
    <property type="entry name" value="cobS"/>
    <property type="match status" value="1"/>
</dbReference>
<evidence type="ECO:0000256" key="13">
    <source>
        <dbReference type="ARBA" id="ARBA00023136"/>
    </source>
</evidence>
<keyword evidence="11 19" id="KW-0460">Magnesium</keyword>
<feature type="transmembrane region" description="Helical" evidence="19">
    <location>
        <begin position="58"/>
        <end position="75"/>
    </location>
</feature>
<comment type="catalytic activity">
    <reaction evidence="18 19">
        <text>alpha-ribazole 5'-phosphate + adenosylcob(III)inamide-GDP = adenosylcob(III)alamin 5'-phosphate + GMP + H(+)</text>
        <dbReference type="Rhea" id="RHEA:23560"/>
        <dbReference type="ChEBI" id="CHEBI:15378"/>
        <dbReference type="ChEBI" id="CHEBI:57918"/>
        <dbReference type="ChEBI" id="CHEBI:58115"/>
        <dbReference type="ChEBI" id="CHEBI:60487"/>
        <dbReference type="ChEBI" id="CHEBI:60493"/>
        <dbReference type="EC" id="2.7.8.26"/>
    </reaction>
</comment>
<dbReference type="EMBL" id="VFSV01000005">
    <property type="protein sequence ID" value="TRD22688.1"/>
    <property type="molecule type" value="Genomic_DNA"/>
</dbReference>
<keyword evidence="9 19" id="KW-0808">Transferase</keyword>
<dbReference type="RefSeq" id="WP_142833631.1">
    <property type="nucleotide sequence ID" value="NZ_VFSV01000005.1"/>
</dbReference>
<evidence type="ECO:0000256" key="5">
    <source>
        <dbReference type="ARBA" id="ARBA00013200"/>
    </source>
</evidence>
<reference evidence="20 21" key="1">
    <citation type="submission" date="2019-06" db="EMBL/GenBank/DDBJ databases">
        <title>Paenimaribius caenipelagi gen. nov., sp. nov., isolated from a tidal flat.</title>
        <authorList>
            <person name="Yoon J.-H."/>
        </authorList>
    </citation>
    <scope>NUCLEOTIDE SEQUENCE [LARGE SCALE GENOMIC DNA]</scope>
    <source>
        <strain evidence="20 21">JBTF-M29</strain>
    </source>
</reference>
<keyword evidence="12 19" id="KW-1133">Transmembrane helix</keyword>
<dbReference type="PANTHER" id="PTHR34148">
    <property type="entry name" value="ADENOSYLCOBINAMIDE-GDP RIBAZOLETRANSFERASE"/>
    <property type="match status" value="1"/>
</dbReference>
<dbReference type="OrthoDB" id="9794626at2"/>
<dbReference type="EC" id="2.7.8.26" evidence="5 19"/>
<evidence type="ECO:0000256" key="4">
    <source>
        <dbReference type="ARBA" id="ARBA00010561"/>
    </source>
</evidence>
<keyword evidence="8 19" id="KW-0169">Cobalamin biosynthesis</keyword>
<evidence type="ECO:0000256" key="14">
    <source>
        <dbReference type="ARBA" id="ARBA00025228"/>
    </source>
</evidence>
<dbReference type="AlphaFoldDB" id="A0A547Q8I7"/>
<comment type="caution">
    <text evidence="19">Lacks conserved residue(s) required for the propagation of feature annotation.</text>
</comment>
<evidence type="ECO:0000256" key="19">
    <source>
        <dbReference type="HAMAP-Rule" id="MF_00719"/>
    </source>
</evidence>
<evidence type="ECO:0000256" key="9">
    <source>
        <dbReference type="ARBA" id="ARBA00022679"/>
    </source>
</evidence>
<evidence type="ECO:0000256" key="6">
    <source>
        <dbReference type="ARBA" id="ARBA00015850"/>
    </source>
</evidence>
<dbReference type="HAMAP" id="MF_00719">
    <property type="entry name" value="CobS"/>
    <property type="match status" value="1"/>
</dbReference>
<dbReference type="InterPro" id="IPR003805">
    <property type="entry name" value="CobS"/>
</dbReference>
<comment type="pathway">
    <text evidence="3 19">Cofactor biosynthesis; adenosylcobalamin biosynthesis; adenosylcobalamin from cob(II)yrinate a,c-diamide: step 7/7.</text>
</comment>
<gene>
    <name evidence="19 20" type="primary">cobS</name>
    <name evidence="20" type="ORF">FEV53_04560</name>
</gene>
<keyword evidence="13 19" id="KW-0472">Membrane</keyword>
<evidence type="ECO:0000256" key="12">
    <source>
        <dbReference type="ARBA" id="ARBA00022989"/>
    </source>
</evidence>
<evidence type="ECO:0000256" key="17">
    <source>
        <dbReference type="ARBA" id="ARBA00048623"/>
    </source>
</evidence>
<organism evidence="20 21">
    <name type="scientific">Palleronia caenipelagi</name>
    <dbReference type="NCBI Taxonomy" id="2489174"/>
    <lineage>
        <taxon>Bacteria</taxon>
        <taxon>Pseudomonadati</taxon>
        <taxon>Pseudomonadota</taxon>
        <taxon>Alphaproteobacteria</taxon>
        <taxon>Rhodobacterales</taxon>
        <taxon>Roseobacteraceae</taxon>
        <taxon>Palleronia</taxon>
    </lineage>
</organism>
<evidence type="ECO:0000256" key="3">
    <source>
        <dbReference type="ARBA" id="ARBA00004663"/>
    </source>
</evidence>
<evidence type="ECO:0000313" key="20">
    <source>
        <dbReference type="EMBL" id="TRD22688.1"/>
    </source>
</evidence>
<evidence type="ECO:0000313" key="21">
    <source>
        <dbReference type="Proteomes" id="UP000318590"/>
    </source>
</evidence>
<evidence type="ECO:0000256" key="15">
    <source>
        <dbReference type="ARBA" id="ARBA00032605"/>
    </source>
</evidence>
<evidence type="ECO:0000256" key="11">
    <source>
        <dbReference type="ARBA" id="ARBA00022842"/>
    </source>
</evidence>
<comment type="caution">
    <text evidence="20">The sequence shown here is derived from an EMBL/GenBank/DDBJ whole genome shotgun (WGS) entry which is preliminary data.</text>
</comment>
<evidence type="ECO:0000256" key="8">
    <source>
        <dbReference type="ARBA" id="ARBA00022573"/>
    </source>
</evidence>
<dbReference type="PANTHER" id="PTHR34148:SF1">
    <property type="entry name" value="ADENOSYLCOBINAMIDE-GDP RIBAZOLETRANSFERASE"/>
    <property type="match status" value="1"/>
</dbReference>
<evidence type="ECO:0000256" key="2">
    <source>
        <dbReference type="ARBA" id="ARBA00004651"/>
    </source>
</evidence>
<evidence type="ECO:0000256" key="7">
    <source>
        <dbReference type="ARBA" id="ARBA00022475"/>
    </source>
</evidence>